<dbReference type="AlphaFoldDB" id="A0A8H6GM22"/>
<evidence type="ECO:0000313" key="2">
    <source>
        <dbReference type="Proteomes" id="UP000593570"/>
    </source>
</evidence>
<organism evidence="1 2">
    <name type="scientific">Fusarium oxysporum f. sp. conglutinans</name>
    <dbReference type="NCBI Taxonomy" id="100902"/>
    <lineage>
        <taxon>Eukaryota</taxon>
        <taxon>Fungi</taxon>
        <taxon>Dikarya</taxon>
        <taxon>Ascomycota</taxon>
        <taxon>Pezizomycotina</taxon>
        <taxon>Sordariomycetes</taxon>
        <taxon>Hypocreomycetidae</taxon>
        <taxon>Hypocreales</taxon>
        <taxon>Nectriaceae</taxon>
        <taxon>Fusarium</taxon>
        <taxon>Fusarium oxysporum species complex</taxon>
    </lineage>
</organism>
<dbReference type="EMBL" id="JACDXP010000007">
    <property type="protein sequence ID" value="KAF6520569.1"/>
    <property type="molecule type" value="Genomic_DNA"/>
</dbReference>
<protein>
    <submittedName>
        <fullName evidence="1">Uncharacterized protein</fullName>
    </submittedName>
</protein>
<dbReference type="Proteomes" id="UP000593570">
    <property type="component" value="Unassembled WGS sequence"/>
</dbReference>
<proteinExistence type="predicted"/>
<gene>
    <name evidence="1" type="ORF">HZS61_014827</name>
</gene>
<accession>A0A8H6GM22</accession>
<comment type="caution">
    <text evidence="1">The sequence shown here is derived from an EMBL/GenBank/DDBJ whole genome shotgun (WGS) entry which is preliminary data.</text>
</comment>
<evidence type="ECO:0000313" key="1">
    <source>
        <dbReference type="EMBL" id="KAF6520569.1"/>
    </source>
</evidence>
<sequence>MLCRDVLWRKDSLQELTQIAISSARASKDMRKAAIQESLLDVFEVMAKLLKREPQFLVAIQAHHAFNRFFIFWFLARHKLLDTPQDWMDINPFWIARTFFNNQQAFPAHRRDEAPRLDPNICAFVIGKRELKKAGLLQKMTLVVLIAEKDDL</sequence>
<reference evidence="1 2" key="1">
    <citation type="journal article" date="2020" name="bioRxiv">
        <title>A chromosome-scale genome assembly for the Fusarium oxysporum strain Fo5176 to establish a model Arabidopsis-fungal pathosystem.</title>
        <authorList>
            <person name="Fokkens L."/>
            <person name="Guo L."/>
            <person name="Dora S."/>
            <person name="Wang B."/>
            <person name="Ye K."/>
            <person name="Sanchez-Rodriguez C."/>
            <person name="Croll D."/>
        </authorList>
    </citation>
    <scope>NUCLEOTIDE SEQUENCE [LARGE SCALE GENOMIC DNA]</scope>
    <source>
        <strain evidence="1 2">Fo5176</strain>
    </source>
</reference>
<name>A0A8H6GM22_FUSOX</name>